<dbReference type="SMART" id="SM00028">
    <property type="entry name" value="TPR"/>
    <property type="match status" value="3"/>
</dbReference>
<evidence type="ECO:0000313" key="5">
    <source>
        <dbReference type="Proteomes" id="UP000280586"/>
    </source>
</evidence>
<dbReference type="OrthoDB" id="358807at2"/>
<sequence>MLDYNSVFKEKLGKMLFLEINEEGFKKSIGMPSYVNLKNRELYIPVSSEYITSNANNEIKMKNLPIYYFIEGMFFALGADKNLRFNDDYETILTYIKDAEICIKSMISKNIKDDKLVEAYLLLKGLYRYNKDLDVMKKLLLVGETIREKDSGFKEIILSDIDYCEEKLLKIPESYLYKTLILKDDGDFKAARVSINEYINLGGTVTEDIKIIINDINNISDYEQAIEYLKDDPAKSIEILLGLLEKFEDNPLIYYYLGVAYRKLENYEKAIYYLTESISKESGILEVVVELGVNYACINDFEAAIKYFKKAFEATKEVEICTNIVMCYMNLNKFEEAKLHLDIAEKLNPEDEIVKELATILKKKS</sequence>
<dbReference type="KEGG" id="csep:CP523_14670"/>
<dbReference type="EMBL" id="CP023671">
    <property type="protein sequence ID" value="AYE35573.1"/>
    <property type="molecule type" value="Genomic_DNA"/>
</dbReference>
<evidence type="ECO:0000256" key="2">
    <source>
        <dbReference type="ARBA" id="ARBA00022803"/>
    </source>
</evidence>
<dbReference type="PANTHER" id="PTHR44943">
    <property type="entry name" value="CELLULOSE SYNTHASE OPERON PROTEIN C"/>
    <property type="match status" value="1"/>
</dbReference>
<gene>
    <name evidence="4" type="ORF">CP523_14670</name>
</gene>
<dbReference type="InterPro" id="IPR011990">
    <property type="entry name" value="TPR-like_helical_dom_sf"/>
</dbReference>
<protein>
    <recommendedName>
        <fullName evidence="6">Tetratricopeptide repeat protein</fullName>
    </recommendedName>
</protein>
<evidence type="ECO:0000313" key="4">
    <source>
        <dbReference type="EMBL" id="AYE35573.1"/>
    </source>
</evidence>
<dbReference type="PROSITE" id="PS50005">
    <property type="entry name" value="TPR"/>
    <property type="match status" value="2"/>
</dbReference>
<dbReference type="Pfam" id="PF13181">
    <property type="entry name" value="TPR_8"/>
    <property type="match status" value="2"/>
</dbReference>
<reference evidence="4 5" key="1">
    <citation type="submission" date="2017-09" db="EMBL/GenBank/DDBJ databases">
        <authorList>
            <person name="Thomas P."/>
            <person name="Seyboldt C."/>
        </authorList>
    </citation>
    <scope>NUCLEOTIDE SEQUENCE [LARGE SCALE GENOMIC DNA]</scope>
    <source>
        <strain evidence="4 5">DSM 7534</strain>
    </source>
</reference>
<proteinExistence type="predicted"/>
<dbReference type="Gene3D" id="1.25.40.10">
    <property type="entry name" value="Tetratricopeptide repeat domain"/>
    <property type="match status" value="1"/>
</dbReference>
<feature type="repeat" description="TPR" evidence="3">
    <location>
        <begin position="285"/>
        <end position="318"/>
    </location>
</feature>
<dbReference type="InterPro" id="IPR013105">
    <property type="entry name" value="TPR_2"/>
</dbReference>
<organism evidence="4 5">
    <name type="scientific">Clostridium septicum</name>
    <dbReference type="NCBI Taxonomy" id="1504"/>
    <lineage>
        <taxon>Bacteria</taxon>
        <taxon>Bacillati</taxon>
        <taxon>Bacillota</taxon>
        <taxon>Clostridia</taxon>
        <taxon>Eubacteriales</taxon>
        <taxon>Clostridiaceae</taxon>
        <taxon>Clostridium</taxon>
    </lineage>
</organism>
<evidence type="ECO:0008006" key="6">
    <source>
        <dbReference type="Google" id="ProtNLM"/>
    </source>
</evidence>
<dbReference type="Proteomes" id="UP000280586">
    <property type="component" value="Chromosome"/>
</dbReference>
<dbReference type="Pfam" id="PF07719">
    <property type="entry name" value="TPR_2"/>
    <property type="match status" value="1"/>
</dbReference>
<evidence type="ECO:0000256" key="3">
    <source>
        <dbReference type="PROSITE-ProRule" id="PRU00339"/>
    </source>
</evidence>
<dbReference type="AlphaFoldDB" id="A0A9N7JMX6"/>
<keyword evidence="2 3" id="KW-0802">TPR repeat</keyword>
<name>A0A9N7JMX6_CLOSE</name>
<feature type="repeat" description="TPR" evidence="3">
    <location>
        <begin position="251"/>
        <end position="284"/>
    </location>
</feature>
<evidence type="ECO:0000256" key="1">
    <source>
        <dbReference type="ARBA" id="ARBA00022737"/>
    </source>
</evidence>
<dbReference type="InterPro" id="IPR019734">
    <property type="entry name" value="TPR_rpt"/>
</dbReference>
<dbReference type="PANTHER" id="PTHR44943:SF8">
    <property type="entry name" value="TPR REPEAT-CONTAINING PROTEIN MJ0263"/>
    <property type="match status" value="1"/>
</dbReference>
<dbReference type="InterPro" id="IPR051685">
    <property type="entry name" value="Ycf3/AcsC/BcsC/TPR_MFPF"/>
</dbReference>
<keyword evidence="1" id="KW-0677">Repeat</keyword>
<dbReference type="SUPFAM" id="SSF48452">
    <property type="entry name" value="TPR-like"/>
    <property type="match status" value="1"/>
</dbReference>
<accession>A0A9N7JMX6</accession>